<evidence type="ECO:0000256" key="3">
    <source>
        <dbReference type="HAMAP-Rule" id="MF_00023"/>
    </source>
</evidence>
<dbReference type="GO" id="GO:0005829">
    <property type="term" value="C:cytosol"/>
    <property type="evidence" value="ECO:0007669"/>
    <property type="project" value="TreeGrafter"/>
</dbReference>
<dbReference type="EMBL" id="VUNQ01000006">
    <property type="protein sequence ID" value="MSU00705.1"/>
    <property type="molecule type" value="Genomic_DNA"/>
</dbReference>
<comment type="caution">
    <text evidence="4">The sequence shown here is derived from an EMBL/GenBank/DDBJ whole genome shotgun (WGS) entry which is preliminary data.</text>
</comment>
<evidence type="ECO:0000313" key="5">
    <source>
        <dbReference type="Proteomes" id="UP000469523"/>
    </source>
</evidence>
<dbReference type="Pfam" id="PF01668">
    <property type="entry name" value="SmpB"/>
    <property type="match status" value="1"/>
</dbReference>
<evidence type="ECO:0000256" key="1">
    <source>
        <dbReference type="ARBA" id="ARBA00022490"/>
    </source>
</evidence>
<dbReference type="GO" id="GO:0003723">
    <property type="term" value="F:RNA binding"/>
    <property type="evidence" value="ECO:0007669"/>
    <property type="project" value="UniProtKB-UniRule"/>
</dbReference>
<dbReference type="NCBIfam" id="TIGR00086">
    <property type="entry name" value="smpB"/>
    <property type="match status" value="1"/>
</dbReference>
<keyword evidence="2 3" id="KW-0694">RNA-binding</keyword>
<keyword evidence="1 3" id="KW-0963">Cytoplasm</keyword>
<comment type="similarity">
    <text evidence="3">Belongs to the SmpB family.</text>
</comment>
<dbReference type="Gene3D" id="2.40.280.10">
    <property type="match status" value="1"/>
</dbReference>
<dbReference type="NCBIfam" id="NF003843">
    <property type="entry name" value="PRK05422.1"/>
    <property type="match status" value="1"/>
</dbReference>
<dbReference type="Proteomes" id="UP000469523">
    <property type="component" value="Unassembled WGS sequence"/>
</dbReference>
<sequence>MKKKGTNVVATNRKARYEYFIEETIETGLVLTGTEVKSIRQGKLNIKDSYASIEQGEVFINNLHISPYEQGNIYNVDPLRKRKLLLHRREIRKLMVAITQKGYTLVPLSVYIKDGLVKVELATAKGKKLYDKRDDIAKKDAERRMQQHSSEKYQ</sequence>
<dbReference type="PROSITE" id="PS01317">
    <property type="entry name" value="SSRP"/>
    <property type="match status" value="1"/>
</dbReference>
<comment type="subcellular location">
    <subcellularLocation>
        <location evidence="3">Cytoplasm</location>
    </subcellularLocation>
    <text evidence="3">The tmRNA-SmpB complex associates with stalled 70S ribosomes.</text>
</comment>
<dbReference type="PANTHER" id="PTHR30308">
    <property type="entry name" value="TMRNA-BINDING COMPONENT OF TRANS-TRANSLATION TAGGING COMPLEX"/>
    <property type="match status" value="1"/>
</dbReference>
<name>A0A6N7XW41_9FIRM</name>
<keyword evidence="5" id="KW-1185">Reference proteome</keyword>
<dbReference type="CDD" id="cd09294">
    <property type="entry name" value="SmpB"/>
    <property type="match status" value="1"/>
</dbReference>
<proteinExistence type="inferred from homology"/>
<accession>A0A6N7XW41</accession>
<comment type="function">
    <text evidence="3">Required for rescue of stalled ribosomes mediated by trans-translation. Binds to transfer-messenger RNA (tmRNA), required for stable association of tmRNA with ribosomes. tmRNA and SmpB together mimic tRNA shape, replacing the anticodon stem-loop with SmpB. tmRNA is encoded by the ssrA gene; the 2 termini fold to resemble tRNA(Ala) and it encodes a 'tag peptide', a short internal open reading frame. During trans-translation Ala-aminoacylated tmRNA acts like a tRNA, entering the A-site of stalled ribosomes, displacing the stalled mRNA. The ribosome then switches to translate the ORF on the tmRNA; the nascent peptide is terminated with the 'tag peptide' encoded by the tmRNA and targeted for degradation. The ribosome is freed to recommence translation, which seems to be the essential function of trans-translation.</text>
</comment>
<reference evidence="4 5" key="1">
    <citation type="submission" date="2019-09" db="EMBL/GenBank/DDBJ databases">
        <title>In-depth cultivation of the pig gut microbiome towards novel bacterial diversity and tailored functional studies.</title>
        <authorList>
            <person name="Wylensek D."/>
            <person name="Hitch T.C.A."/>
            <person name="Clavel T."/>
        </authorList>
    </citation>
    <scope>NUCLEOTIDE SEQUENCE [LARGE SCALE GENOMIC DNA]</scope>
    <source>
        <strain evidence="4 5">WCA3-693-APC-4?</strain>
    </source>
</reference>
<dbReference type="AlphaFoldDB" id="A0A6N7XW41"/>
<dbReference type="InterPro" id="IPR020081">
    <property type="entry name" value="SsrA-bd_prot_CS"/>
</dbReference>
<dbReference type="InterPro" id="IPR023620">
    <property type="entry name" value="SmpB"/>
</dbReference>
<dbReference type="PANTHER" id="PTHR30308:SF2">
    <property type="entry name" value="SSRA-BINDING PROTEIN"/>
    <property type="match status" value="1"/>
</dbReference>
<protein>
    <recommendedName>
        <fullName evidence="3">SsrA-binding protein</fullName>
    </recommendedName>
    <alternativeName>
        <fullName evidence="3">Small protein B</fullName>
    </alternativeName>
</protein>
<dbReference type="InterPro" id="IPR000037">
    <property type="entry name" value="SsrA-bd_prot"/>
</dbReference>
<dbReference type="RefSeq" id="WP_154439131.1">
    <property type="nucleotide sequence ID" value="NZ_JAHLPJ010000001.1"/>
</dbReference>
<evidence type="ECO:0000256" key="2">
    <source>
        <dbReference type="ARBA" id="ARBA00022884"/>
    </source>
</evidence>
<dbReference type="GO" id="GO:0070929">
    <property type="term" value="P:trans-translation"/>
    <property type="evidence" value="ECO:0007669"/>
    <property type="project" value="UniProtKB-UniRule"/>
</dbReference>
<dbReference type="SUPFAM" id="SSF74982">
    <property type="entry name" value="Small protein B (SmpB)"/>
    <property type="match status" value="1"/>
</dbReference>
<dbReference type="HAMAP" id="MF_00023">
    <property type="entry name" value="SmpB"/>
    <property type="match status" value="1"/>
</dbReference>
<evidence type="ECO:0000313" key="4">
    <source>
        <dbReference type="EMBL" id="MSU00705.1"/>
    </source>
</evidence>
<gene>
    <name evidence="3 4" type="primary">smpB</name>
    <name evidence="4" type="ORF">FYJ83_04385</name>
</gene>
<organism evidence="4 5">
    <name type="scientific">Tissierella pigra</name>
    <dbReference type="NCBI Taxonomy" id="2607614"/>
    <lineage>
        <taxon>Bacteria</taxon>
        <taxon>Bacillati</taxon>
        <taxon>Bacillota</taxon>
        <taxon>Tissierellia</taxon>
        <taxon>Tissierellales</taxon>
        <taxon>Tissierellaceae</taxon>
        <taxon>Tissierella</taxon>
    </lineage>
</organism>
<dbReference type="GO" id="GO:0070930">
    <property type="term" value="P:trans-translation-dependent protein tagging"/>
    <property type="evidence" value="ECO:0007669"/>
    <property type="project" value="TreeGrafter"/>
</dbReference>